<accession>A0ABR0IXV2</accession>
<sequence>MATFCTEYSKIFAGYKPATDNVFSWLKKITNTSKASVNYYAHLANKVVSEGIAIPENILADLQTAINLRLQAAELHAKDGTADHGHDHVIDVLQQILNLFCPVPPSPTLSACSLSSESSQSSTLDFEPLSLQLQQQQSNNLTYYQQPQAQFYQQPFYQQEYAPYPYPMGESLQFCDYGHHYQYQQHPYEVYYQPGVHPSYQQPLEFQDPAILYMA</sequence>
<dbReference type="EMBL" id="JAVRRF010000033">
    <property type="protein sequence ID" value="KAK5051653.1"/>
    <property type="molecule type" value="Genomic_DNA"/>
</dbReference>
<evidence type="ECO:0000259" key="1">
    <source>
        <dbReference type="Pfam" id="PF20253"/>
    </source>
</evidence>
<gene>
    <name evidence="2" type="ORF">LTR69_010153</name>
</gene>
<evidence type="ECO:0000313" key="3">
    <source>
        <dbReference type="Proteomes" id="UP001345691"/>
    </source>
</evidence>
<evidence type="ECO:0000313" key="2">
    <source>
        <dbReference type="EMBL" id="KAK5051653.1"/>
    </source>
</evidence>
<dbReference type="Proteomes" id="UP001345691">
    <property type="component" value="Unassembled WGS sequence"/>
</dbReference>
<comment type="caution">
    <text evidence="2">The sequence shown here is derived from an EMBL/GenBank/DDBJ whole genome shotgun (WGS) entry which is preliminary data.</text>
</comment>
<organism evidence="2 3">
    <name type="scientific">Exophiala sideris</name>
    <dbReference type="NCBI Taxonomy" id="1016849"/>
    <lineage>
        <taxon>Eukaryota</taxon>
        <taxon>Fungi</taxon>
        <taxon>Dikarya</taxon>
        <taxon>Ascomycota</taxon>
        <taxon>Pezizomycotina</taxon>
        <taxon>Eurotiomycetes</taxon>
        <taxon>Chaetothyriomycetidae</taxon>
        <taxon>Chaetothyriales</taxon>
        <taxon>Herpotrichiellaceae</taxon>
        <taxon>Exophiala</taxon>
    </lineage>
</organism>
<proteinExistence type="predicted"/>
<protein>
    <recommendedName>
        <fullName evidence="1">DUF6604 domain-containing protein</fullName>
    </recommendedName>
</protein>
<reference evidence="2 3" key="1">
    <citation type="submission" date="2023-08" db="EMBL/GenBank/DDBJ databases">
        <title>Black Yeasts Isolated from many extreme environments.</title>
        <authorList>
            <person name="Coleine C."/>
            <person name="Stajich J.E."/>
            <person name="Selbmann L."/>
        </authorList>
    </citation>
    <scope>NUCLEOTIDE SEQUENCE [LARGE SCALE GENOMIC DNA]</scope>
    <source>
        <strain evidence="2 3">CCFEE 6328</strain>
    </source>
</reference>
<name>A0ABR0IXV2_9EURO</name>
<dbReference type="InterPro" id="IPR046539">
    <property type="entry name" value="DUF6604"/>
</dbReference>
<feature type="domain" description="DUF6604" evidence="1">
    <location>
        <begin position="31"/>
        <end position="149"/>
    </location>
</feature>
<dbReference type="Pfam" id="PF20253">
    <property type="entry name" value="DUF6604"/>
    <property type="match status" value="1"/>
</dbReference>
<keyword evidence="3" id="KW-1185">Reference proteome</keyword>